<dbReference type="SUPFAM" id="SSF53850">
    <property type="entry name" value="Periplasmic binding protein-like II"/>
    <property type="match status" value="1"/>
</dbReference>
<gene>
    <name evidence="3" type="ORF">LKD81_01525</name>
</gene>
<organism evidence="3 4">
    <name type="scientific">Hominifimenecus microfluidus</name>
    <dbReference type="NCBI Taxonomy" id="2885348"/>
    <lineage>
        <taxon>Bacteria</taxon>
        <taxon>Bacillati</taxon>
        <taxon>Bacillota</taxon>
        <taxon>Clostridia</taxon>
        <taxon>Lachnospirales</taxon>
        <taxon>Lachnospiraceae</taxon>
        <taxon>Hominifimenecus</taxon>
    </lineage>
</organism>
<dbReference type="InterPro" id="IPR042100">
    <property type="entry name" value="Bug_dom1"/>
</dbReference>
<accession>A0AAE3E717</accession>
<dbReference type="Proteomes" id="UP001198182">
    <property type="component" value="Unassembled WGS sequence"/>
</dbReference>
<evidence type="ECO:0000313" key="3">
    <source>
        <dbReference type="EMBL" id="MCC2229682.1"/>
    </source>
</evidence>
<comment type="caution">
    <text evidence="3">The sequence shown here is derived from an EMBL/GenBank/DDBJ whole genome shotgun (WGS) entry which is preliminary data.</text>
</comment>
<evidence type="ECO:0000313" key="4">
    <source>
        <dbReference type="Proteomes" id="UP001198182"/>
    </source>
</evidence>
<dbReference type="PROSITE" id="PS51257">
    <property type="entry name" value="PROKAR_LIPOPROTEIN"/>
    <property type="match status" value="1"/>
</dbReference>
<dbReference type="RefSeq" id="WP_308452468.1">
    <property type="nucleotide sequence ID" value="NZ_JAJEQR010000003.1"/>
</dbReference>
<reference evidence="3" key="1">
    <citation type="submission" date="2021-10" db="EMBL/GenBank/DDBJ databases">
        <title>Anaerobic single-cell dispensing facilitates the cultivation of human gut bacteria.</title>
        <authorList>
            <person name="Afrizal A."/>
        </authorList>
    </citation>
    <scope>NUCLEOTIDE SEQUENCE</scope>
    <source>
        <strain evidence="3">CLA-AA-H215</strain>
    </source>
</reference>
<dbReference type="Gene3D" id="3.40.190.10">
    <property type="entry name" value="Periplasmic binding protein-like II"/>
    <property type="match status" value="1"/>
</dbReference>
<feature type="chain" id="PRO_5042202859" evidence="2">
    <location>
        <begin position="24"/>
        <end position="363"/>
    </location>
</feature>
<dbReference type="PANTHER" id="PTHR42928:SF5">
    <property type="entry name" value="BLR1237 PROTEIN"/>
    <property type="match status" value="1"/>
</dbReference>
<evidence type="ECO:0000256" key="2">
    <source>
        <dbReference type="SAM" id="SignalP"/>
    </source>
</evidence>
<name>A0AAE3E717_9FIRM</name>
<keyword evidence="2" id="KW-0732">Signal</keyword>
<protein>
    <submittedName>
        <fullName evidence="3">Tripartite tricarboxylate transporter substrate binding protein</fullName>
    </submittedName>
</protein>
<proteinExistence type="inferred from homology"/>
<dbReference type="AlphaFoldDB" id="A0AAE3E717"/>
<dbReference type="PANTHER" id="PTHR42928">
    <property type="entry name" value="TRICARBOXYLATE-BINDING PROTEIN"/>
    <property type="match status" value="1"/>
</dbReference>
<feature type="signal peptide" evidence="2">
    <location>
        <begin position="1"/>
        <end position="23"/>
    </location>
</feature>
<dbReference type="CDD" id="cd07012">
    <property type="entry name" value="PBP2_Bug_TTT"/>
    <property type="match status" value="1"/>
</dbReference>
<dbReference type="Gene3D" id="3.40.190.150">
    <property type="entry name" value="Bordetella uptake gene, domain 1"/>
    <property type="match status" value="1"/>
</dbReference>
<keyword evidence="4" id="KW-1185">Reference proteome</keyword>
<sequence>MNKRRVMAAVLAGVMGCSMIGCSGDKTADTTTSAAKTETTAALVETKASEAAGAVAGEWKPERSINAEIGYAAGGSTDSALRPLFSIAEGIIGQTITVNNTSGASGSTSFQAAMEQAADGYTLVIGAETPALFDAFDLSDYTYDDTEIIMVVASANNNIFVKADSPYQTIEELIDAEVANPGSIVKVASGTCGTNANNSAIIKYFTGADFTAYTADGSSSAVTTVLGGFADFGMGSLATLGDYIESGEIRVLCTVDKERIRDDIPCITEYYPEMEEYLPNTAFYAITVKEGTDPAIIEYYTEVFQQAFESSEYQDMLANVGLTPLGLIGDEAREYIDTYRKNSISVLYDTGAITSSPADLGIE</sequence>
<dbReference type="InterPro" id="IPR005064">
    <property type="entry name" value="BUG"/>
</dbReference>
<evidence type="ECO:0000256" key="1">
    <source>
        <dbReference type="ARBA" id="ARBA00006987"/>
    </source>
</evidence>
<dbReference type="EMBL" id="JAJEQR010000003">
    <property type="protein sequence ID" value="MCC2229682.1"/>
    <property type="molecule type" value="Genomic_DNA"/>
</dbReference>
<comment type="similarity">
    <text evidence="1">Belongs to the UPF0065 (bug) family.</text>
</comment>
<dbReference type="PIRSF" id="PIRSF017082">
    <property type="entry name" value="YflP"/>
    <property type="match status" value="1"/>
</dbReference>
<dbReference type="Pfam" id="PF03401">
    <property type="entry name" value="TctC"/>
    <property type="match status" value="1"/>
</dbReference>